<dbReference type="CDD" id="cd01671">
    <property type="entry name" value="CARD"/>
    <property type="match status" value="1"/>
</dbReference>
<accession>A0ABR3MSA8</accession>
<dbReference type="Proteomes" id="UP001558613">
    <property type="component" value="Unassembled WGS sequence"/>
</dbReference>
<name>A0ABR3MSA8_9TELE</name>
<organism evidence="2 3">
    <name type="scientific">Cirrhinus molitorella</name>
    <name type="common">mud carp</name>
    <dbReference type="NCBI Taxonomy" id="172907"/>
    <lineage>
        <taxon>Eukaryota</taxon>
        <taxon>Metazoa</taxon>
        <taxon>Chordata</taxon>
        <taxon>Craniata</taxon>
        <taxon>Vertebrata</taxon>
        <taxon>Euteleostomi</taxon>
        <taxon>Actinopterygii</taxon>
        <taxon>Neopterygii</taxon>
        <taxon>Teleostei</taxon>
        <taxon>Ostariophysi</taxon>
        <taxon>Cypriniformes</taxon>
        <taxon>Cyprinidae</taxon>
        <taxon>Labeoninae</taxon>
        <taxon>Labeonini</taxon>
        <taxon>Cirrhinus</taxon>
    </lineage>
</organism>
<keyword evidence="3" id="KW-1185">Reference proteome</keyword>
<sequence length="163" mass="17457">MQYSELMDITGKDRVVIKLLDIVLGKGENVCREFLDLLKEDNVNEISPELRDWIKTVDTTGKISASGGSRVYAPTIIGASLDPTVALSGKSDVWQNCKISASGGSSVYAPTITGAVLGTIEINMTAANAPGNHQKADKDQANTRLSEASKIKEKPPVSKSKEH</sequence>
<dbReference type="EMBL" id="JAYMGO010000009">
    <property type="protein sequence ID" value="KAL1267522.1"/>
    <property type="molecule type" value="Genomic_DNA"/>
</dbReference>
<evidence type="ECO:0000256" key="1">
    <source>
        <dbReference type="SAM" id="MobiDB-lite"/>
    </source>
</evidence>
<evidence type="ECO:0000313" key="2">
    <source>
        <dbReference type="EMBL" id="KAL1267522.1"/>
    </source>
</evidence>
<evidence type="ECO:0008006" key="4">
    <source>
        <dbReference type="Google" id="ProtNLM"/>
    </source>
</evidence>
<gene>
    <name evidence="2" type="ORF">QQF64_032885</name>
</gene>
<feature type="region of interest" description="Disordered" evidence="1">
    <location>
        <begin position="129"/>
        <end position="163"/>
    </location>
</feature>
<reference evidence="2 3" key="1">
    <citation type="submission" date="2023-09" db="EMBL/GenBank/DDBJ databases">
        <authorList>
            <person name="Wang M."/>
        </authorList>
    </citation>
    <scope>NUCLEOTIDE SEQUENCE [LARGE SCALE GENOMIC DNA]</scope>
    <source>
        <strain evidence="2">GT-2023</strain>
        <tissue evidence="2">Liver</tissue>
    </source>
</reference>
<dbReference type="Gene3D" id="1.10.533.10">
    <property type="entry name" value="Death Domain, Fas"/>
    <property type="match status" value="1"/>
</dbReference>
<feature type="compositionally biased region" description="Basic and acidic residues" evidence="1">
    <location>
        <begin position="134"/>
        <end position="163"/>
    </location>
</feature>
<proteinExistence type="predicted"/>
<protein>
    <recommendedName>
        <fullName evidence="4">CARD domain-containing protein</fullName>
    </recommendedName>
</protein>
<dbReference type="InterPro" id="IPR011029">
    <property type="entry name" value="DEATH-like_dom_sf"/>
</dbReference>
<evidence type="ECO:0000313" key="3">
    <source>
        <dbReference type="Proteomes" id="UP001558613"/>
    </source>
</evidence>
<comment type="caution">
    <text evidence="2">The sequence shown here is derived from an EMBL/GenBank/DDBJ whole genome shotgun (WGS) entry which is preliminary data.</text>
</comment>